<accession>A0A6C0K5W8</accession>
<proteinExistence type="predicted"/>
<organism evidence="2">
    <name type="scientific">viral metagenome</name>
    <dbReference type="NCBI Taxonomy" id="1070528"/>
    <lineage>
        <taxon>unclassified sequences</taxon>
        <taxon>metagenomes</taxon>
        <taxon>organismal metagenomes</taxon>
    </lineage>
</organism>
<feature type="transmembrane region" description="Helical" evidence="1">
    <location>
        <begin position="28"/>
        <end position="47"/>
    </location>
</feature>
<dbReference type="EMBL" id="MN740810">
    <property type="protein sequence ID" value="QHU12843.1"/>
    <property type="molecule type" value="Genomic_DNA"/>
</dbReference>
<evidence type="ECO:0000313" key="2">
    <source>
        <dbReference type="EMBL" id="QHU12843.1"/>
    </source>
</evidence>
<keyword evidence="1" id="KW-0812">Transmembrane</keyword>
<sequence>MATNITTDSKRRQTEINNWYYNYRLDTLFILQLTLLAFSIILLFSIFSKYRLISPIFIVYITVFFLLFIFIVWYFKYSYSKNTRDFYHWNKRRFTGDGETTAIPMEVRSAMNDILSRCNV</sequence>
<evidence type="ECO:0000256" key="1">
    <source>
        <dbReference type="SAM" id="Phobius"/>
    </source>
</evidence>
<reference evidence="2" key="1">
    <citation type="journal article" date="2020" name="Nature">
        <title>Giant virus diversity and host interactions through global metagenomics.</title>
        <authorList>
            <person name="Schulz F."/>
            <person name="Roux S."/>
            <person name="Paez-Espino D."/>
            <person name="Jungbluth S."/>
            <person name="Walsh D.A."/>
            <person name="Denef V.J."/>
            <person name="McMahon K.D."/>
            <person name="Konstantinidis K.T."/>
            <person name="Eloe-Fadrosh E.A."/>
            <person name="Kyrpides N.C."/>
            <person name="Woyke T."/>
        </authorList>
    </citation>
    <scope>NUCLEOTIDE SEQUENCE</scope>
    <source>
        <strain evidence="2">GVMAG-S-1101172-89</strain>
    </source>
</reference>
<protein>
    <submittedName>
        <fullName evidence="2">Uncharacterized protein</fullName>
    </submittedName>
</protein>
<keyword evidence="1" id="KW-1133">Transmembrane helix</keyword>
<keyword evidence="1" id="KW-0472">Membrane</keyword>
<name>A0A6C0K5W8_9ZZZZ</name>
<dbReference type="AlphaFoldDB" id="A0A6C0K5W8"/>
<feature type="transmembrane region" description="Helical" evidence="1">
    <location>
        <begin position="53"/>
        <end position="75"/>
    </location>
</feature>